<keyword evidence="9" id="KW-0732">Signal</keyword>
<protein>
    <submittedName>
        <fullName evidence="11">Dyslexia-associated protein KIAA0319</fullName>
    </submittedName>
</protein>
<evidence type="ECO:0000256" key="4">
    <source>
        <dbReference type="ARBA" id="ARBA00022737"/>
    </source>
</evidence>
<dbReference type="Pfam" id="PF23597">
    <property type="entry name" value="KIAA0319_N"/>
    <property type="match status" value="1"/>
</dbReference>
<gene>
    <name evidence="11" type="primary">KIAA0319</name>
    <name evidence="11" type="ORF">TNCT_187231</name>
</gene>
<feature type="domain" description="PKD/Chitinase" evidence="10">
    <location>
        <begin position="461"/>
        <end position="550"/>
    </location>
</feature>
<dbReference type="Pfam" id="PF23620">
    <property type="entry name" value="KIAA0319"/>
    <property type="match status" value="1"/>
</dbReference>
<dbReference type="FunFam" id="2.60.40.10:FF:000257">
    <property type="entry name" value="Dyslexia-associated protein KIAA0319-like"/>
    <property type="match status" value="1"/>
</dbReference>
<organism evidence="11 12">
    <name type="scientific">Trichonephila clavata</name>
    <name type="common">Joro spider</name>
    <name type="synonym">Nephila clavata</name>
    <dbReference type="NCBI Taxonomy" id="2740835"/>
    <lineage>
        <taxon>Eukaryota</taxon>
        <taxon>Metazoa</taxon>
        <taxon>Ecdysozoa</taxon>
        <taxon>Arthropoda</taxon>
        <taxon>Chelicerata</taxon>
        <taxon>Arachnida</taxon>
        <taxon>Araneae</taxon>
        <taxon>Araneomorphae</taxon>
        <taxon>Entelegynae</taxon>
        <taxon>Araneoidea</taxon>
        <taxon>Nephilidae</taxon>
        <taxon>Trichonephila</taxon>
    </lineage>
</organism>
<comment type="caution">
    <text evidence="11">The sequence shown here is derived from an EMBL/GenBank/DDBJ whole genome shotgun (WGS) entry which is preliminary data.</text>
</comment>
<dbReference type="AlphaFoldDB" id="A0A8X6M222"/>
<feature type="chain" id="PRO_5036480947" evidence="9">
    <location>
        <begin position="20"/>
        <end position="992"/>
    </location>
</feature>
<dbReference type="PANTHER" id="PTHR46182">
    <property type="entry name" value="FI19480P1"/>
    <property type="match status" value="1"/>
</dbReference>
<feature type="transmembrane region" description="Helical" evidence="8">
    <location>
        <begin position="890"/>
        <end position="916"/>
    </location>
</feature>
<dbReference type="InterPro" id="IPR013980">
    <property type="entry name" value="MANSC_dom"/>
</dbReference>
<dbReference type="InterPro" id="IPR013783">
    <property type="entry name" value="Ig-like_fold"/>
</dbReference>
<reference evidence="11" key="1">
    <citation type="submission" date="2020-07" db="EMBL/GenBank/DDBJ databases">
        <title>Multicomponent nature underlies the extraordinary mechanical properties of spider dragline silk.</title>
        <authorList>
            <person name="Kono N."/>
            <person name="Nakamura H."/>
            <person name="Mori M."/>
            <person name="Yoshida Y."/>
            <person name="Ohtoshi R."/>
            <person name="Malay A.D."/>
            <person name="Moran D.A.P."/>
            <person name="Tomita M."/>
            <person name="Numata K."/>
            <person name="Arakawa K."/>
        </authorList>
    </citation>
    <scope>NUCLEOTIDE SEQUENCE</scope>
</reference>
<evidence type="ECO:0000256" key="1">
    <source>
        <dbReference type="ARBA" id="ARBA00004236"/>
    </source>
</evidence>
<keyword evidence="3 8" id="KW-0812">Transmembrane</keyword>
<keyword evidence="6 8" id="KW-0472">Membrane</keyword>
<evidence type="ECO:0000313" key="11">
    <source>
        <dbReference type="EMBL" id="GFR28434.1"/>
    </source>
</evidence>
<dbReference type="InterPro" id="IPR022409">
    <property type="entry name" value="PKD/Chitinase_dom"/>
</dbReference>
<dbReference type="InterPro" id="IPR029865">
    <property type="entry name" value="KIAA0319-like"/>
</dbReference>
<dbReference type="FunFam" id="2.60.40.10:FF:000061">
    <property type="entry name" value="Dyslexia-associated protein KIAA0319 homolog"/>
    <property type="match status" value="2"/>
</dbReference>
<accession>A0A8X6M222</accession>
<feature type="domain" description="PKD/Chitinase" evidence="10">
    <location>
        <begin position="651"/>
        <end position="742"/>
    </location>
</feature>
<evidence type="ECO:0000256" key="7">
    <source>
        <dbReference type="ARBA" id="ARBA00023180"/>
    </source>
</evidence>
<evidence type="ECO:0000256" key="5">
    <source>
        <dbReference type="ARBA" id="ARBA00022989"/>
    </source>
</evidence>
<keyword evidence="4" id="KW-0677">Repeat</keyword>
<evidence type="ECO:0000256" key="9">
    <source>
        <dbReference type="SAM" id="SignalP"/>
    </source>
</evidence>
<feature type="domain" description="PKD/Chitinase" evidence="10">
    <location>
        <begin position="265"/>
        <end position="358"/>
    </location>
</feature>
<dbReference type="SUPFAM" id="SSF49299">
    <property type="entry name" value="PKD domain"/>
    <property type="match status" value="4"/>
</dbReference>
<comment type="subcellular location">
    <subcellularLocation>
        <location evidence="1">Cell membrane</location>
    </subcellularLocation>
</comment>
<name>A0A8X6M222_TRICU</name>
<keyword evidence="7" id="KW-0325">Glycoprotein</keyword>
<dbReference type="SMART" id="SM00089">
    <property type="entry name" value="PKD"/>
    <property type="match status" value="5"/>
</dbReference>
<dbReference type="GO" id="GO:0005886">
    <property type="term" value="C:plasma membrane"/>
    <property type="evidence" value="ECO:0007669"/>
    <property type="project" value="UniProtKB-SubCell"/>
</dbReference>
<evidence type="ECO:0000313" key="12">
    <source>
        <dbReference type="Proteomes" id="UP000887116"/>
    </source>
</evidence>
<dbReference type="PANTHER" id="PTHR46182:SF2">
    <property type="entry name" value="FI19480P1"/>
    <property type="match status" value="1"/>
</dbReference>
<dbReference type="GO" id="GO:0001764">
    <property type="term" value="P:neuron migration"/>
    <property type="evidence" value="ECO:0007669"/>
    <property type="project" value="TreeGrafter"/>
</dbReference>
<proteinExistence type="predicted"/>
<dbReference type="GO" id="GO:0031410">
    <property type="term" value="C:cytoplasmic vesicle"/>
    <property type="evidence" value="ECO:0007669"/>
    <property type="project" value="TreeGrafter"/>
</dbReference>
<evidence type="ECO:0000256" key="6">
    <source>
        <dbReference type="ARBA" id="ARBA00023136"/>
    </source>
</evidence>
<dbReference type="InterPro" id="IPR035986">
    <property type="entry name" value="PKD_dom_sf"/>
</dbReference>
<evidence type="ECO:0000256" key="3">
    <source>
        <dbReference type="ARBA" id="ARBA00022692"/>
    </source>
</evidence>
<dbReference type="InterPro" id="IPR056502">
    <property type="entry name" value="KIAA0319-like_C"/>
</dbReference>
<keyword evidence="2" id="KW-1003">Cell membrane</keyword>
<dbReference type="Proteomes" id="UP000887116">
    <property type="component" value="Unassembled WGS sequence"/>
</dbReference>
<evidence type="ECO:0000259" key="10">
    <source>
        <dbReference type="SMART" id="SM00089"/>
    </source>
</evidence>
<sequence>MKIIGVHIFCLLLIGLSSGLSDLHSACIDFSSTNNIFPHSTPYGNFSAGHFKRIKDAASYSDCVRACCEIDNCHIALLYNAFCYTIHCHSYKLCRPLKRRGQKYQNTLMVIVRIPAQTLRLKIGGENYLYGTEFTDVGNVKLFQDDYTDFASDDDLKETQPSLLDTSAVTFFTPAPKSCLYGVPGECLQYEECVLKNSRARNGFCRCVSGYVRDMQGICMRKHSTTNFNHQITALPPTLHQDLSPRKNVTDKLLSTTASPVHPLVVSAGDNVTLQLPDNEVTLSAYALKQPEGGSENYKYEWTLISHPEGDETGTMQDQNTKSLKLSKLRAGLYTFKVYVTADNAFGEAMVNVTVLPPERENKPPVAIIQPSNVTVKLPNKDTVLDGSFSTDDDKIVRYQWEVLEVPIGYSVQLNETPTLQLKNLIPGLYRFKLNVTDSKGAWNFTFANVTVQKETDYPPTANAESEVVIYLPQNEVTLNGNLSTDDKGIKSWEWKKSPDTDRAVDMEGTNGPYLHLSQLEVGVYKFILKVTDTADQTSTTEVHLFVKPESNTPPVANAGVDQKVTLPLQGPVILNGSASKDNIKIIQWTWEQIIGPKPAILKNSDTAVSEVTGLIPGYYQFMLTVYDEKNAHSSATVNITVIQTENIAPRANAGGDKTIYLPCDVIIMNGSLSSDDVGIVKFQWTRDPASLAAGSVIENSDQTATLKLTGLVSGRYLFRLTVFDLQGASSSDTASLIVKTPKNLIDQIELVVNADIKSFTQEQEDTLLRQLEILLHEAEPVKVNLIKLDSDRHTRRVVLVFTVERSSNLNGGLISGVDIVSRLKKKLRTDSSLLDVQVLSVDTVVCQNKCSGHGMCDPYTKHCVCEAFWMQDIFRYNFGDKESNCDWSILYVIIVSFTIVVTLAGVLWSVACCFSRMRFSKPKKRHRYTLLDDFNEREREREKFFPHNSKTQKSSLMISDSESDAIFESQSIPLTVKANGLHNGDFRNINA</sequence>
<dbReference type="EMBL" id="BMAO01028957">
    <property type="protein sequence ID" value="GFR28434.1"/>
    <property type="molecule type" value="Genomic_DNA"/>
</dbReference>
<feature type="signal peptide" evidence="9">
    <location>
        <begin position="1"/>
        <end position="19"/>
    </location>
</feature>
<evidence type="ECO:0000256" key="8">
    <source>
        <dbReference type="SAM" id="Phobius"/>
    </source>
</evidence>
<keyword evidence="5 8" id="KW-1133">Transmembrane helix</keyword>
<dbReference type="Pfam" id="PF22352">
    <property type="entry name" value="K319L-like_PKD"/>
    <property type="match status" value="5"/>
</dbReference>
<keyword evidence="12" id="KW-1185">Reference proteome</keyword>
<dbReference type="CDD" id="cd00146">
    <property type="entry name" value="PKD"/>
    <property type="match status" value="2"/>
</dbReference>
<evidence type="ECO:0000256" key="2">
    <source>
        <dbReference type="ARBA" id="ARBA00022475"/>
    </source>
</evidence>
<dbReference type="Gene3D" id="2.60.40.10">
    <property type="entry name" value="Immunoglobulins"/>
    <property type="match status" value="5"/>
</dbReference>
<dbReference type="OrthoDB" id="536372at2759"/>
<feature type="domain" description="PKD/Chitinase" evidence="10">
    <location>
        <begin position="366"/>
        <end position="455"/>
    </location>
</feature>
<feature type="domain" description="PKD/Chitinase" evidence="10">
    <location>
        <begin position="556"/>
        <end position="645"/>
    </location>
</feature>